<comment type="subcellular location">
    <subcellularLocation>
        <location evidence="1">Membrane</location>
        <topology evidence="1">Single-pass membrane protein</topology>
    </subcellularLocation>
</comment>
<dbReference type="AlphaFoldDB" id="T1DJ75"/>
<protein>
    <submittedName>
        <fullName evidence="8">Putative selenoprotein g</fullName>
    </submittedName>
</protein>
<proteinExistence type="evidence at transcript level"/>
<keyword evidence="4 7" id="KW-1133">Transmembrane helix</keyword>
<dbReference type="InterPro" id="IPR024491">
    <property type="entry name" value="Se_SelK/SelG"/>
</dbReference>
<reference evidence="8" key="1">
    <citation type="journal article" date="2013" name="BMC Genomics">
        <title>A deep insight into the sialotranscriptome of the mosquito, Psorophora albipes.</title>
        <authorList>
            <person name="Chagas A.C."/>
            <person name="Calvo E."/>
            <person name="Rios-Velasquez C.M."/>
            <person name="Pessoa F.A."/>
            <person name="Medeiros J.F."/>
            <person name="Ribeiro J.M."/>
        </authorList>
    </citation>
    <scope>NUCLEOTIDE SEQUENCE</scope>
</reference>
<dbReference type="Pfam" id="PF10961">
    <property type="entry name" value="SelK_SelG"/>
    <property type="match status" value="1"/>
</dbReference>
<organism evidence="8">
    <name type="scientific">Psorophora albipes</name>
    <dbReference type="NCBI Taxonomy" id="869069"/>
    <lineage>
        <taxon>Eukaryota</taxon>
        <taxon>Metazoa</taxon>
        <taxon>Ecdysozoa</taxon>
        <taxon>Arthropoda</taxon>
        <taxon>Hexapoda</taxon>
        <taxon>Insecta</taxon>
        <taxon>Pterygota</taxon>
        <taxon>Neoptera</taxon>
        <taxon>Endopterygota</taxon>
        <taxon>Diptera</taxon>
        <taxon>Nematocera</taxon>
        <taxon>Culicoidea</taxon>
        <taxon>Culicidae</taxon>
        <taxon>Culicinae</taxon>
        <taxon>Aedini</taxon>
        <taxon>Psorophora</taxon>
    </lineage>
</organism>
<evidence type="ECO:0000256" key="6">
    <source>
        <dbReference type="SAM" id="MobiDB-lite"/>
    </source>
</evidence>
<feature type="region of interest" description="Disordered" evidence="6">
    <location>
        <begin position="46"/>
        <end position="96"/>
    </location>
</feature>
<dbReference type="GO" id="GO:0005794">
    <property type="term" value="C:Golgi apparatus"/>
    <property type="evidence" value="ECO:0007669"/>
    <property type="project" value="TreeGrafter"/>
</dbReference>
<evidence type="ECO:0000256" key="5">
    <source>
        <dbReference type="ARBA" id="ARBA00023136"/>
    </source>
</evidence>
<dbReference type="PANTHER" id="PTHR16875">
    <property type="entry name" value="SELENOPROTEIN K"/>
    <property type="match status" value="1"/>
</dbReference>
<keyword evidence="3" id="KW-0712">Selenocysteine</keyword>
<dbReference type="GO" id="GO:0005789">
    <property type="term" value="C:endoplasmic reticulum membrane"/>
    <property type="evidence" value="ECO:0007669"/>
    <property type="project" value="TreeGrafter"/>
</dbReference>
<evidence type="ECO:0000256" key="1">
    <source>
        <dbReference type="ARBA" id="ARBA00004167"/>
    </source>
</evidence>
<feature type="transmembrane region" description="Helical" evidence="7">
    <location>
        <begin position="21"/>
        <end position="40"/>
    </location>
</feature>
<sequence length="96" mass="9997">MVYIARDGTVHQSPPWSVQRFMGMITGFFSFIVMFFKTLFDLNTNSASSTQDTSGVRRGGGGGPGGGGGGPPGGGPRQRPIGRMMTLRDCTIPGGG</sequence>
<name>T1DJ75_9DIPT</name>
<dbReference type="EMBL" id="GALA01000461">
    <property type="protein sequence ID" value="JAA94391.1"/>
    <property type="molecule type" value="mRNA"/>
</dbReference>
<feature type="compositionally biased region" description="Gly residues" evidence="6">
    <location>
        <begin position="57"/>
        <end position="76"/>
    </location>
</feature>
<evidence type="ECO:0000256" key="4">
    <source>
        <dbReference type="ARBA" id="ARBA00022989"/>
    </source>
</evidence>
<dbReference type="PANTHER" id="PTHR16875:SF0">
    <property type="entry name" value="SELENOPROTEIN K"/>
    <property type="match status" value="1"/>
</dbReference>
<keyword evidence="2 7" id="KW-0812">Transmembrane</keyword>
<dbReference type="GO" id="GO:0032469">
    <property type="term" value="P:endoplasmic reticulum calcium ion homeostasis"/>
    <property type="evidence" value="ECO:0007669"/>
    <property type="project" value="TreeGrafter"/>
</dbReference>
<keyword evidence="5 7" id="KW-0472">Membrane</keyword>
<evidence type="ECO:0000256" key="2">
    <source>
        <dbReference type="ARBA" id="ARBA00022692"/>
    </source>
</evidence>
<dbReference type="GO" id="GO:0006816">
    <property type="term" value="P:calcium ion transport"/>
    <property type="evidence" value="ECO:0007669"/>
    <property type="project" value="TreeGrafter"/>
</dbReference>
<evidence type="ECO:0000256" key="3">
    <source>
        <dbReference type="ARBA" id="ARBA00022933"/>
    </source>
</evidence>
<accession>T1DJ75</accession>
<evidence type="ECO:0000256" key="7">
    <source>
        <dbReference type="SAM" id="Phobius"/>
    </source>
</evidence>
<evidence type="ECO:0000313" key="8">
    <source>
        <dbReference type="EMBL" id="JAA94391.1"/>
    </source>
</evidence>